<keyword evidence="2" id="KW-0805">Transcription regulation</keyword>
<dbReference type="GO" id="GO:0045944">
    <property type="term" value="P:positive regulation of transcription by RNA polymerase II"/>
    <property type="evidence" value="ECO:0007669"/>
    <property type="project" value="EnsemblFungi"/>
</dbReference>
<evidence type="ECO:0000256" key="7">
    <source>
        <dbReference type="SAM" id="MobiDB-lite"/>
    </source>
</evidence>
<keyword evidence="4" id="KW-0539">Nucleus</keyword>
<name>A7TR30_VANPO</name>
<dbReference type="Pfam" id="PF02269">
    <property type="entry name" value="TFIID-18kDa"/>
    <property type="match status" value="1"/>
</dbReference>
<dbReference type="PANTHER" id="PTHR11380">
    <property type="entry name" value="TRANSCRIPTION INITIATION FACTOR TFIID/SUPT3-RELATED"/>
    <property type="match status" value="1"/>
</dbReference>
<dbReference type="InterPro" id="IPR009072">
    <property type="entry name" value="Histone-fold"/>
</dbReference>
<evidence type="ECO:0000256" key="2">
    <source>
        <dbReference type="ARBA" id="ARBA00023015"/>
    </source>
</evidence>
<accession>A7TR30</accession>
<dbReference type="GeneID" id="5543349"/>
<evidence type="ECO:0000256" key="3">
    <source>
        <dbReference type="ARBA" id="ARBA00023163"/>
    </source>
</evidence>
<sequence length="189" mass="21215">MSRKLKRTHLFSKDVSSLLYAYGDVASPLPQTVTCLDEVISSYLVDICHKAYKVSKYSNRSKVKLEDFKFVLKNDPIKLGRADELIATNKLITEAKKQFNETDTSVSKTFKDEATSKSTSNPADNVNDDVHGNTNIELADASATAEHKDEEDEDEVIEESDEEHDEEEVDEDGDEDDTNVDNDEQTSKT</sequence>
<protein>
    <recommendedName>
        <fullName evidence="6">Transcription initiation factor TFIID subunit 13</fullName>
    </recommendedName>
</protein>
<dbReference type="RefSeq" id="XP_001643136.1">
    <property type="nucleotide sequence ID" value="XM_001643086.1"/>
</dbReference>
<dbReference type="InParanoid" id="A7TR30"/>
<comment type="similarity">
    <text evidence="5">Belongs to the TAF13 family.</text>
</comment>
<evidence type="ECO:0000256" key="6">
    <source>
        <dbReference type="ARBA" id="ARBA00040136"/>
    </source>
</evidence>
<evidence type="ECO:0000256" key="5">
    <source>
        <dbReference type="ARBA" id="ARBA00038392"/>
    </source>
</evidence>
<keyword evidence="9" id="KW-1185">Reference proteome</keyword>
<evidence type="ECO:0000313" key="8">
    <source>
        <dbReference type="EMBL" id="EDO15278.1"/>
    </source>
</evidence>
<dbReference type="OMA" id="HITSICQ"/>
<dbReference type="Gene3D" id="1.10.20.10">
    <property type="entry name" value="Histone, subunit A"/>
    <property type="match status" value="1"/>
</dbReference>
<evidence type="ECO:0000313" key="9">
    <source>
        <dbReference type="Proteomes" id="UP000000267"/>
    </source>
</evidence>
<evidence type="ECO:0000256" key="4">
    <source>
        <dbReference type="ARBA" id="ARBA00023242"/>
    </source>
</evidence>
<organism evidence="9">
    <name type="scientific">Vanderwaltozyma polyspora (strain ATCC 22028 / DSM 70294 / BCRC 21397 / CBS 2163 / NBRC 10782 / NRRL Y-8283 / UCD 57-17)</name>
    <name type="common">Kluyveromyces polysporus</name>
    <dbReference type="NCBI Taxonomy" id="436907"/>
    <lineage>
        <taxon>Eukaryota</taxon>
        <taxon>Fungi</taxon>
        <taxon>Dikarya</taxon>
        <taxon>Ascomycota</taxon>
        <taxon>Saccharomycotina</taxon>
        <taxon>Saccharomycetes</taxon>
        <taxon>Saccharomycetales</taxon>
        <taxon>Saccharomycetaceae</taxon>
        <taxon>Vanderwaltozyma</taxon>
    </lineage>
</organism>
<dbReference type="SUPFAM" id="SSF47113">
    <property type="entry name" value="Histone-fold"/>
    <property type="match status" value="1"/>
</dbReference>
<dbReference type="eggNOG" id="KOG3901">
    <property type="taxonomic scope" value="Eukaryota"/>
</dbReference>
<comment type="subcellular location">
    <subcellularLocation>
        <location evidence="1">Nucleus</location>
    </subcellularLocation>
</comment>
<feature type="compositionally biased region" description="Acidic residues" evidence="7">
    <location>
        <begin position="149"/>
        <end position="189"/>
    </location>
</feature>
<keyword evidence="3" id="KW-0804">Transcription</keyword>
<feature type="region of interest" description="Disordered" evidence="7">
    <location>
        <begin position="102"/>
        <end position="189"/>
    </location>
</feature>
<dbReference type="GO" id="GO:0051123">
    <property type="term" value="P:RNA polymerase II preinitiation complex assembly"/>
    <property type="evidence" value="ECO:0007669"/>
    <property type="project" value="EnsemblFungi"/>
</dbReference>
<dbReference type="KEGG" id="vpo:Kpol_455p9"/>
<dbReference type="Proteomes" id="UP000000267">
    <property type="component" value="Unassembled WGS sequence"/>
</dbReference>
<dbReference type="PhylomeDB" id="A7TR30"/>
<proteinExistence type="inferred from homology"/>
<dbReference type="PANTHER" id="PTHR11380:SF5">
    <property type="entry name" value="TRANSCRIPTION INITIATION FACTOR TFIID SUBUNIT 13"/>
    <property type="match status" value="1"/>
</dbReference>
<dbReference type="OrthoDB" id="10266074at2759"/>
<dbReference type="CDD" id="cd07978">
    <property type="entry name" value="HFD_TAF13"/>
    <property type="match status" value="1"/>
</dbReference>
<dbReference type="GO" id="GO:0046982">
    <property type="term" value="F:protein heterodimerization activity"/>
    <property type="evidence" value="ECO:0007669"/>
    <property type="project" value="InterPro"/>
</dbReference>
<dbReference type="InterPro" id="IPR003195">
    <property type="entry name" value="TFIID_TAF13"/>
</dbReference>
<dbReference type="EMBL" id="DS480469">
    <property type="protein sequence ID" value="EDO15278.1"/>
    <property type="molecule type" value="Genomic_DNA"/>
</dbReference>
<dbReference type="HOGENOM" id="CLU_076665_0_2_1"/>
<gene>
    <name evidence="8" type="ORF">Kpol_455p9</name>
</gene>
<reference evidence="8 9" key="1">
    <citation type="journal article" date="2007" name="Proc. Natl. Acad. Sci. U.S.A.">
        <title>Independent sorting-out of thousands of duplicated gene pairs in two yeast species descended from a whole-genome duplication.</title>
        <authorList>
            <person name="Scannell D.R."/>
            <person name="Frank A.C."/>
            <person name="Conant G.C."/>
            <person name="Byrne K.P."/>
            <person name="Woolfit M."/>
            <person name="Wolfe K.H."/>
        </authorList>
    </citation>
    <scope>NUCLEOTIDE SEQUENCE [LARGE SCALE GENOMIC DNA]</scope>
    <source>
        <strain evidence="9">ATCC 22028 / DSM 70294 / BCRC 21397 / CBS 2163 / NBRC 10782 / NRRL Y-8283 / UCD 57-17</strain>
    </source>
</reference>
<evidence type="ECO:0000256" key="1">
    <source>
        <dbReference type="ARBA" id="ARBA00004123"/>
    </source>
</evidence>
<dbReference type="GO" id="GO:0005669">
    <property type="term" value="C:transcription factor TFIID complex"/>
    <property type="evidence" value="ECO:0007669"/>
    <property type="project" value="EnsemblFungi"/>
</dbReference>
<dbReference type="STRING" id="436907.A7TR30"/>
<dbReference type="AlphaFoldDB" id="A7TR30"/>
<dbReference type="FunCoup" id="A7TR30">
    <property type="interactions" value="429"/>
</dbReference>